<evidence type="ECO:0000259" key="4">
    <source>
        <dbReference type="Pfam" id="PF25183"/>
    </source>
</evidence>
<dbReference type="InterPro" id="IPR008969">
    <property type="entry name" value="CarboxyPept-like_regulatory"/>
</dbReference>
<keyword evidence="2" id="KW-0472">Membrane</keyword>
<dbReference type="SUPFAM" id="SSF56935">
    <property type="entry name" value="Porins"/>
    <property type="match status" value="1"/>
</dbReference>
<gene>
    <name evidence="5" type="ORF">SBA1_120121</name>
</gene>
<dbReference type="InterPro" id="IPR036942">
    <property type="entry name" value="Beta-barrel_TonB_sf"/>
</dbReference>
<evidence type="ECO:0000256" key="2">
    <source>
        <dbReference type="ARBA" id="ARBA00023136"/>
    </source>
</evidence>
<comment type="subcellular location">
    <subcellularLocation>
        <location evidence="1">Cell outer membrane</location>
    </subcellularLocation>
</comment>
<name>A0A2U3K2G0_9BACT</name>
<feature type="domain" description="TonB-dependent transporter Oar-like beta-barrel" evidence="4">
    <location>
        <begin position="246"/>
        <end position="1158"/>
    </location>
</feature>
<dbReference type="Pfam" id="PF25183">
    <property type="entry name" value="OMP_b-brl_4"/>
    <property type="match status" value="1"/>
</dbReference>
<dbReference type="OrthoDB" id="97893at2"/>
<reference evidence="6" key="1">
    <citation type="submission" date="2018-02" db="EMBL/GenBank/DDBJ databases">
        <authorList>
            <person name="Hausmann B."/>
        </authorList>
    </citation>
    <scope>NUCLEOTIDE SEQUENCE [LARGE SCALE GENOMIC DNA]</scope>
    <source>
        <strain evidence="6">Peat soil MAG SbA1</strain>
    </source>
</reference>
<evidence type="ECO:0000313" key="6">
    <source>
        <dbReference type="Proteomes" id="UP000238701"/>
    </source>
</evidence>
<keyword evidence="3" id="KW-0998">Cell outer membrane</keyword>
<dbReference type="EMBL" id="OMOD01000024">
    <property type="protein sequence ID" value="SPF33767.1"/>
    <property type="molecule type" value="Genomic_DNA"/>
</dbReference>
<dbReference type="SUPFAM" id="SSF49464">
    <property type="entry name" value="Carboxypeptidase regulatory domain-like"/>
    <property type="match status" value="1"/>
</dbReference>
<evidence type="ECO:0000313" key="5">
    <source>
        <dbReference type="EMBL" id="SPF33767.1"/>
    </source>
</evidence>
<organism evidence="5 6">
    <name type="scientific">Candidatus Sulfotelmatobacter kueseliae</name>
    <dbReference type="NCBI Taxonomy" id="2042962"/>
    <lineage>
        <taxon>Bacteria</taxon>
        <taxon>Pseudomonadati</taxon>
        <taxon>Acidobacteriota</taxon>
        <taxon>Terriglobia</taxon>
        <taxon>Terriglobales</taxon>
        <taxon>Candidatus Korobacteraceae</taxon>
        <taxon>Candidatus Sulfotelmatobacter</taxon>
    </lineage>
</organism>
<proteinExistence type="predicted"/>
<protein>
    <recommendedName>
        <fullName evidence="4">TonB-dependent transporter Oar-like beta-barrel domain-containing protein</fullName>
    </recommendedName>
</protein>
<dbReference type="Proteomes" id="UP000238701">
    <property type="component" value="Unassembled WGS sequence"/>
</dbReference>
<dbReference type="InterPro" id="IPR057601">
    <property type="entry name" value="Oar-like_b-barrel"/>
</dbReference>
<dbReference type="GO" id="GO:0009279">
    <property type="term" value="C:cell outer membrane"/>
    <property type="evidence" value="ECO:0007669"/>
    <property type="project" value="UniProtKB-SubCell"/>
</dbReference>
<dbReference type="Gene3D" id="2.40.170.20">
    <property type="entry name" value="TonB-dependent receptor, beta-barrel domain"/>
    <property type="match status" value="1"/>
</dbReference>
<accession>A0A2U3K2G0</accession>
<sequence length="1186" mass="128288">MKAMRFIVFMIGIVLLFADVLLSQTSQGRILGTVSDQTGAVIVGAKVTITNAATNVSRQLVTTSAGEYVAPNLAPGPYTVAAEAQGFKKAVSTQFVLEVSRDVRIDLKLQPGAVTETTEVSAEGSLVDTSDATLNGVLSNKAISELPVEGRDFQNLLELHPGVQRTPGGGFQSITSNGNRADDNNFFIDGADDNDAYYGEGVANEAGIQGTPASFLPLDAIQEFNTQESPTADYSVKPGVVMNIGIKSGTNDIHGSAYYFSRNSAFDARNYFNPAPQPVAALLMHEFGASIGGPIKKDRWFYFVNYEGIRDKVGNPGVTDSPVTVSLASQIPGGIANPDGSPNSALYSVPDAISYVNSATSTAYCQANYDNIGTCTLTPLSQQLTSLFLPNPGFTMSQSDPAAINFDFVNHNRGDNLVAKTDYVLNKKNVLSARFIYGNTAQSEEDTIPLRPEWLSTTSPITQVFGVNWASNPNSAWSNEVRFSYNTFNEAIFPIDHNVNPLSGYGLNTGVTDPRLFGFPRIGIGEEFNYMGGNSSWPLETTPSKTYSFADTASYTRGRQTLRFGGTFHYGDVNYYRAGNGRGRVDFRHLWNFLDGDVRRWQFLYGDPKRDVSQRAMGFFFEDDVKVTPRVTLNLGLRYDITNPIKDSRNLLANYDPTSPSGLVQVGQGISSPYPTNYNNFSPRIGLAWDVFGTGKTVVCSGYGIIYEQPSIRTFMFNGGGLNLNPTGVPYLDANGVQQKPTGTITAFLQASSDGTQISWLAPNQSPTIFPNAATSGNVCSVSSQCNIFAVDPHLKTPYVMNWNLNVQQALTPTALLQVAYVANHGVHLYSVTDTNQVNPLYDDGSETIGRPLATNCPVSEGGQGFGGPCFPWLGFFNYLGNRSNSAYNSLQVTLTKRYSHGLYLLAGYTYAHAIDTATSNLAGVPPDSNNYNEERGNSDFDIRHRFTLSITYDLPSMKTRSQLLEGWQVTSIVNLQGGEPYTLGDFNDDMSLTGEYNDRWNMTGPARNIHWSQIAPLPYVNPDAAASPFNFDPITNDVISGNTPAAQACVSQAYATGGVGAADNLGGPNGYDLGCYVSGGAVITPPALGSQGDMGRNMFRGPSFANWDMGVSKIFRLGERFKLQLRGEMFNILNHANFDVFTMNTDLSAPSTVGTVVYTPDVAAANPVIGSGGSRHIQIAAKVIW</sequence>
<evidence type="ECO:0000256" key="1">
    <source>
        <dbReference type="ARBA" id="ARBA00004442"/>
    </source>
</evidence>
<dbReference type="Pfam" id="PF13620">
    <property type="entry name" value="CarboxypepD_reg"/>
    <property type="match status" value="1"/>
</dbReference>
<dbReference type="AlphaFoldDB" id="A0A2U3K2G0"/>
<evidence type="ECO:0000256" key="3">
    <source>
        <dbReference type="ARBA" id="ARBA00023237"/>
    </source>
</evidence>
<dbReference type="Gene3D" id="2.60.40.1120">
    <property type="entry name" value="Carboxypeptidase-like, regulatory domain"/>
    <property type="match status" value="1"/>
</dbReference>